<gene>
    <name evidence="1" type="ORF">CAPTEDRAFT_219703</name>
</gene>
<dbReference type="OMA" id="WVNKRYI"/>
<sequence length="175" mass="19316">MASGCLGNPGIHRSIVSASRDCGKITDGKNYEEVVWVKKRYVPDDLRTVVPAPRYKLLVPAPNTLQRPEPQWIKSKDPVPQAFQPAIRGPNAFISQPSTRCEEWSTLSQILPSVGNPIHRKPPNWGTGPSLAPLMTSRVGNRFPHINSPMTSIFNTLFTQQYSTSISTNSSCSSE</sequence>
<accession>R7U586</accession>
<evidence type="ECO:0000313" key="1">
    <source>
        <dbReference type="EMBL" id="ELU01139.1"/>
    </source>
</evidence>
<evidence type="ECO:0000313" key="2">
    <source>
        <dbReference type="EnsemblMetazoa" id="CapteP219703"/>
    </source>
</evidence>
<dbReference type="EnsemblMetazoa" id="CapteT219703">
    <property type="protein sequence ID" value="CapteP219703"/>
    <property type="gene ID" value="CapteG219703"/>
</dbReference>
<dbReference type="HOGENOM" id="CLU_1612692_0_0_1"/>
<dbReference type="EMBL" id="KB305378">
    <property type="protein sequence ID" value="ELU01139.1"/>
    <property type="molecule type" value="Genomic_DNA"/>
</dbReference>
<reference evidence="3" key="1">
    <citation type="submission" date="2012-12" db="EMBL/GenBank/DDBJ databases">
        <authorList>
            <person name="Hellsten U."/>
            <person name="Grimwood J."/>
            <person name="Chapman J.A."/>
            <person name="Shapiro H."/>
            <person name="Aerts A."/>
            <person name="Otillar R.P."/>
            <person name="Terry A.Y."/>
            <person name="Boore J.L."/>
            <person name="Simakov O."/>
            <person name="Marletaz F."/>
            <person name="Cho S.-J."/>
            <person name="Edsinger-Gonzales E."/>
            <person name="Havlak P."/>
            <person name="Kuo D.-H."/>
            <person name="Larsson T."/>
            <person name="Lv J."/>
            <person name="Arendt D."/>
            <person name="Savage R."/>
            <person name="Osoegawa K."/>
            <person name="de Jong P."/>
            <person name="Lindberg D.R."/>
            <person name="Seaver E.C."/>
            <person name="Weisblat D.A."/>
            <person name="Putnam N.H."/>
            <person name="Grigoriev I.V."/>
            <person name="Rokhsar D.S."/>
        </authorList>
    </citation>
    <scope>NUCLEOTIDE SEQUENCE</scope>
    <source>
        <strain evidence="3">I ESC-2004</strain>
    </source>
</reference>
<reference evidence="1 3" key="2">
    <citation type="journal article" date="2013" name="Nature">
        <title>Insights into bilaterian evolution from three spiralian genomes.</title>
        <authorList>
            <person name="Simakov O."/>
            <person name="Marletaz F."/>
            <person name="Cho S.J."/>
            <person name="Edsinger-Gonzales E."/>
            <person name="Havlak P."/>
            <person name="Hellsten U."/>
            <person name="Kuo D.H."/>
            <person name="Larsson T."/>
            <person name="Lv J."/>
            <person name="Arendt D."/>
            <person name="Savage R."/>
            <person name="Osoegawa K."/>
            <person name="de Jong P."/>
            <person name="Grimwood J."/>
            <person name="Chapman J.A."/>
            <person name="Shapiro H."/>
            <person name="Aerts A."/>
            <person name="Otillar R.P."/>
            <person name="Terry A.Y."/>
            <person name="Boore J.L."/>
            <person name="Grigoriev I.V."/>
            <person name="Lindberg D.R."/>
            <person name="Seaver E.C."/>
            <person name="Weisblat D.A."/>
            <person name="Putnam N.H."/>
            <person name="Rokhsar D.S."/>
        </authorList>
    </citation>
    <scope>NUCLEOTIDE SEQUENCE</scope>
    <source>
        <strain evidence="1 3">I ESC-2004</strain>
    </source>
</reference>
<dbReference type="Proteomes" id="UP000014760">
    <property type="component" value="Unassembled WGS sequence"/>
</dbReference>
<dbReference type="AlphaFoldDB" id="R7U586"/>
<name>R7U586_CAPTE</name>
<dbReference type="EMBL" id="AMQN01001773">
    <property type="status" value="NOT_ANNOTATED_CDS"/>
    <property type="molecule type" value="Genomic_DNA"/>
</dbReference>
<protein>
    <submittedName>
        <fullName evidence="1 2">Uncharacterized protein</fullName>
    </submittedName>
</protein>
<dbReference type="OrthoDB" id="10059362at2759"/>
<evidence type="ECO:0000313" key="3">
    <source>
        <dbReference type="Proteomes" id="UP000014760"/>
    </source>
</evidence>
<proteinExistence type="predicted"/>
<keyword evidence="3" id="KW-1185">Reference proteome</keyword>
<reference evidence="2" key="3">
    <citation type="submission" date="2015-06" db="UniProtKB">
        <authorList>
            <consortium name="EnsemblMetazoa"/>
        </authorList>
    </citation>
    <scope>IDENTIFICATION</scope>
</reference>
<organism evidence="1">
    <name type="scientific">Capitella teleta</name>
    <name type="common">Polychaete worm</name>
    <dbReference type="NCBI Taxonomy" id="283909"/>
    <lineage>
        <taxon>Eukaryota</taxon>
        <taxon>Metazoa</taxon>
        <taxon>Spiralia</taxon>
        <taxon>Lophotrochozoa</taxon>
        <taxon>Annelida</taxon>
        <taxon>Polychaeta</taxon>
        <taxon>Sedentaria</taxon>
        <taxon>Scolecida</taxon>
        <taxon>Capitellidae</taxon>
        <taxon>Capitella</taxon>
    </lineage>
</organism>